<dbReference type="PROSITE" id="PS50850">
    <property type="entry name" value="MFS"/>
    <property type="match status" value="1"/>
</dbReference>
<evidence type="ECO:0000256" key="3">
    <source>
        <dbReference type="ARBA" id="ARBA00022692"/>
    </source>
</evidence>
<feature type="transmembrane region" description="Helical" evidence="7">
    <location>
        <begin position="357"/>
        <end position="379"/>
    </location>
</feature>
<feature type="transmembrane region" description="Helical" evidence="7">
    <location>
        <begin position="292"/>
        <end position="309"/>
    </location>
</feature>
<feature type="transmembrane region" description="Helical" evidence="7">
    <location>
        <begin position="156"/>
        <end position="178"/>
    </location>
</feature>
<dbReference type="InterPro" id="IPR011701">
    <property type="entry name" value="MFS"/>
</dbReference>
<evidence type="ECO:0000256" key="5">
    <source>
        <dbReference type="ARBA" id="ARBA00023136"/>
    </source>
</evidence>
<feature type="transmembrane region" description="Helical" evidence="7">
    <location>
        <begin position="238"/>
        <end position="256"/>
    </location>
</feature>
<accession>A0A0R7QX89</accession>
<evidence type="ECO:0000259" key="8">
    <source>
        <dbReference type="PROSITE" id="PS50850"/>
    </source>
</evidence>
<dbReference type="InterPro" id="IPR050189">
    <property type="entry name" value="MFS_Efflux_Transporters"/>
</dbReference>
<keyword evidence="5 7" id="KW-0472">Membrane</keyword>
<evidence type="ECO:0000313" key="9">
    <source>
        <dbReference type="EMBL" id="AKR54044.1"/>
    </source>
</evidence>
<keyword evidence="2" id="KW-1003">Cell membrane</keyword>
<proteinExistence type="predicted"/>
<feature type="domain" description="Major facilitator superfamily (MFS) profile" evidence="8">
    <location>
        <begin position="4"/>
        <end position="383"/>
    </location>
</feature>
<evidence type="ECO:0000256" key="4">
    <source>
        <dbReference type="ARBA" id="ARBA00022989"/>
    </source>
</evidence>
<gene>
    <name evidence="9" type="primary">nozT1</name>
</gene>
<evidence type="ECO:0000256" key="7">
    <source>
        <dbReference type="SAM" id="Phobius"/>
    </source>
</evidence>
<dbReference type="PANTHER" id="PTHR43124:SF10">
    <property type="entry name" value="PURINE EFFLUX PUMP PBUE"/>
    <property type="match status" value="1"/>
</dbReference>
<feature type="transmembrane region" description="Helical" evidence="7">
    <location>
        <begin position="99"/>
        <end position="120"/>
    </location>
</feature>
<dbReference type="CDD" id="cd17324">
    <property type="entry name" value="MFS_NepI_like"/>
    <property type="match status" value="1"/>
</dbReference>
<dbReference type="AlphaFoldDB" id="A0A0R7QX89"/>
<protein>
    <submittedName>
        <fullName evidence="9">Transport protein</fullName>
    </submittedName>
</protein>
<dbReference type="SUPFAM" id="SSF103473">
    <property type="entry name" value="MFS general substrate transporter"/>
    <property type="match status" value="1"/>
</dbReference>
<comment type="subcellular location">
    <subcellularLocation>
        <location evidence="1">Cell membrane</location>
        <topology evidence="1">Multi-pass membrane protein</topology>
    </subcellularLocation>
</comment>
<sequence length="402" mass="40557">MPIWLLGLLFAAFVFFTDDYIIAGVLPEIAADLAVSEAAAGQLVTVFSLTVALGAPVAAVVLARWPRRLLFGAALAIFAAANTAAALTPSFEVLMGVRVLAAAAAAMATPALFAAAASLAPAGRQGAYIGTVALGVTGSIAVGVPLGTWIGGLLDWRATFAVMAGAGCVALVWLAAALPEAEPSTPVPLRDQVRILTSGPVLLGLLANALTVTGSMMLLTYLAPFGAALAEVDTETRAVLFAASGFAGMLGIRLGGSAADRWGPDRTFAAGVGVFVAVMAVFTVMWPLRPVALWILGPLAVVWGGAAFWNSPAVQARLLHLAGPAGPQALAVNTSFTHVGVAVGGALGGVLLSTAGIGWLAPVSALLGLLALGAFRLAVPPRTRSEAPRGRPGPSRNAPNQP</sequence>
<dbReference type="Gene3D" id="1.20.1250.20">
    <property type="entry name" value="MFS general substrate transporter like domains"/>
    <property type="match status" value="2"/>
</dbReference>
<evidence type="ECO:0000256" key="6">
    <source>
        <dbReference type="SAM" id="MobiDB-lite"/>
    </source>
</evidence>
<keyword evidence="4 7" id="KW-1133">Transmembrane helix</keyword>
<feature type="transmembrane region" description="Helical" evidence="7">
    <location>
        <begin position="268"/>
        <end position="286"/>
    </location>
</feature>
<organism evidence="9">
    <name type="scientific">Nocardiopsis sp. CMB-M0232</name>
    <dbReference type="NCBI Taxonomy" id="1231934"/>
    <lineage>
        <taxon>Bacteria</taxon>
        <taxon>Bacillati</taxon>
        <taxon>Actinomycetota</taxon>
        <taxon>Actinomycetes</taxon>
        <taxon>Streptosporangiales</taxon>
        <taxon>Nocardiopsidaceae</taxon>
        <taxon>Nocardiopsis</taxon>
    </lineage>
</organism>
<dbReference type="GO" id="GO:0022857">
    <property type="term" value="F:transmembrane transporter activity"/>
    <property type="evidence" value="ECO:0007669"/>
    <property type="project" value="InterPro"/>
</dbReference>
<keyword evidence="3 7" id="KW-0812">Transmembrane</keyword>
<dbReference type="GO" id="GO:0005886">
    <property type="term" value="C:plasma membrane"/>
    <property type="evidence" value="ECO:0007669"/>
    <property type="project" value="UniProtKB-SubCell"/>
</dbReference>
<feature type="region of interest" description="Disordered" evidence="6">
    <location>
        <begin position="383"/>
        <end position="402"/>
    </location>
</feature>
<feature type="transmembrane region" description="Helical" evidence="7">
    <location>
        <begin position="69"/>
        <end position="87"/>
    </location>
</feature>
<reference evidence="9" key="1">
    <citation type="journal article" date="2015" name="ACS Synth. Biol.">
        <title>Two distinct cyclodipeptide synthases from a marine actinomycete catalyze biosynthesis of the same diketopiperazine natural product.</title>
        <authorList>
            <person name="James E.D."/>
            <person name="Knuckley B."/>
            <person name="Alqahtani N."/>
            <person name="Porwal S."/>
            <person name="Ban J."/>
            <person name="Karty J.A."/>
            <person name="Viswanathan R."/>
            <person name="Lane A.L."/>
        </authorList>
    </citation>
    <scope>NUCLEOTIDE SEQUENCE</scope>
    <source>
        <strain evidence="9">CMB-M0232</strain>
    </source>
</reference>
<feature type="transmembrane region" description="Helical" evidence="7">
    <location>
        <begin position="199"/>
        <end position="223"/>
    </location>
</feature>
<feature type="transmembrane region" description="Helical" evidence="7">
    <location>
        <begin position="127"/>
        <end position="150"/>
    </location>
</feature>
<dbReference type="Pfam" id="PF07690">
    <property type="entry name" value="MFS_1"/>
    <property type="match status" value="1"/>
</dbReference>
<evidence type="ECO:0000256" key="1">
    <source>
        <dbReference type="ARBA" id="ARBA00004651"/>
    </source>
</evidence>
<evidence type="ECO:0000256" key="2">
    <source>
        <dbReference type="ARBA" id="ARBA00022475"/>
    </source>
</evidence>
<dbReference type="InterPro" id="IPR020846">
    <property type="entry name" value="MFS_dom"/>
</dbReference>
<dbReference type="InterPro" id="IPR036259">
    <property type="entry name" value="MFS_trans_sf"/>
</dbReference>
<feature type="transmembrane region" description="Helical" evidence="7">
    <location>
        <begin position="330"/>
        <end position="351"/>
    </location>
</feature>
<dbReference type="EMBL" id="KT184400">
    <property type="protein sequence ID" value="AKR54044.1"/>
    <property type="molecule type" value="Genomic_DNA"/>
</dbReference>
<feature type="transmembrane region" description="Helical" evidence="7">
    <location>
        <begin position="39"/>
        <end position="62"/>
    </location>
</feature>
<name>A0A0R7QX89_9ACTN</name>
<dbReference type="PANTHER" id="PTHR43124">
    <property type="entry name" value="PURINE EFFLUX PUMP PBUE"/>
    <property type="match status" value="1"/>
</dbReference>